<dbReference type="GO" id="GO:0006281">
    <property type="term" value="P:DNA repair"/>
    <property type="evidence" value="ECO:0007669"/>
    <property type="project" value="UniProtKB-UniRule"/>
</dbReference>
<dbReference type="InterPro" id="IPR043502">
    <property type="entry name" value="DNA/RNA_pol_sf"/>
</dbReference>
<evidence type="ECO:0000256" key="15">
    <source>
        <dbReference type="ARBA" id="ARBA00025589"/>
    </source>
</evidence>
<evidence type="ECO:0000256" key="7">
    <source>
        <dbReference type="ARBA" id="ARBA00022695"/>
    </source>
</evidence>
<keyword evidence="5 17" id="KW-0963">Cytoplasm</keyword>
<organism evidence="19 20">
    <name type="scientific">Pseudothioclava arenosa</name>
    <dbReference type="NCBI Taxonomy" id="1795308"/>
    <lineage>
        <taxon>Bacteria</taxon>
        <taxon>Pseudomonadati</taxon>
        <taxon>Pseudomonadota</taxon>
        <taxon>Alphaproteobacteria</taxon>
        <taxon>Rhodobacterales</taxon>
        <taxon>Paracoccaceae</taxon>
        <taxon>Pseudothioclava</taxon>
    </lineage>
</organism>
<evidence type="ECO:0000256" key="10">
    <source>
        <dbReference type="ARBA" id="ARBA00022763"/>
    </source>
</evidence>
<dbReference type="EMBL" id="NTJD01000006">
    <property type="protein sequence ID" value="PCD76305.1"/>
    <property type="molecule type" value="Genomic_DNA"/>
</dbReference>
<feature type="active site" evidence="17">
    <location>
        <position position="136"/>
    </location>
</feature>
<evidence type="ECO:0000256" key="5">
    <source>
        <dbReference type="ARBA" id="ARBA00022490"/>
    </source>
</evidence>
<name>A0A2A4CNX2_9RHOB</name>
<sequence length="422" mass="46040">MPALCRDCLTCFEDAPPRCPACGRARILAHPELFSLPIAHLDCDSFYATVEKRDNPELAAKPLIVGGGTRGVVTTCCYIARISGVRSAMPMFQAKKLCPDAVIVPPRIDYYAQVSRQIRERMQALTPLIEPLSLDEAFLDLSGTEKLHHAPPALQMARLVRAIEEEIGVTASVGLSHNKFLAKIASDLDKPRGFSVIGRGDTEAFLRDKPVSILWGVGSATRAALGRSGLRTLADIRRLSRDEMLKRFGGQGARLWHLAHGEDTRRVNPNEPIKSVSNETTFNQDIADREALLGHLWHMAEKVSGRMKAKGLAGRVVTLKLRRADFSALSRQMTLEEPSQLADTLFREGRALLAGVPEAGPFRLIGIGYSVLTPADGRDPVGDLLDPQAPRRAGAERAADAIRARFGPDAIRTGRGLGQKKP</sequence>
<evidence type="ECO:0000256" key="16">
    <source>
        <dbReference type="ARBA" id="ARBA00049244"/>
    </source>
</evidence>
<evidence type="ECO:0000256" key="17">
    <source>
        <dbReference type="HAMAP-Rule" id="MF_01113"/>
    </source>
</evidence>
<keyword evidence="6 17" id="KW-0808">Transferase</keyword>
<evidence type="ECO:0000256" key="12">
    <source>
        <dbReference type="ARBA" id="ARBA00022932"/>
    </source>
</evidence>
<accession>A0A2A4CNX2</accession>
<dbReference type="GO" id="GO:0009432">
    <property type="term" value="P:SOS response"/>
    <property type="evidence" value="ECO:0007669"/>
    <property type="project" value="TreeGrafter"/>
</dbReference>
<dbReference type="Gene3D" id="3.30.1490.100">
    <property type="entry name" value="DNA polymerase, Y-family, little finger domain"/>
    <property type="match status" value="1"/>
</dbReference>
<keyword evidence="4 17" id="KW-0515">Mutator protein</keyword>
<dbReference type="FunFam" id="3.40.1170.60:FF:000001">
    <property type="entry name" value="DNA polymerase IV"/>
    <property type="match status" value="1"/>
</dbReference>
<dbReference type="Pfam" id="PF00817">
    <property type="entry name" value="IMS"/>
    <property type="match status" value="1"/>
</dbReference>
<dbReference type="CDD" id="cd03586">
    <property type="entry name" value="PolY_Pol_IV_kappa"/>
    <property type="match status" value="1"/>
</dbReference>
<proteinExistence type="inferred from homology"/>
<dbReference type="InterPro" id="IPR036775">
    <property type="entry name" value="DNA_pol_Y-fam_lit_finger_sf"/>
</dbReference>
<evidence type="ECO:0000256" key="3">
    <source>
        <dbReference type="ARBA" id="ARBA00011245"/>
    </source>
</evidence>
<evidence type="ECO:0000256" key="4">
    <source>
        <dbReference type="ARBA" id="ARBA00022457"/>
    </source>
</evidence>
<evidence type="ECO:0000256" key="2">
    <source>
        <dbReference type="ARBA" id="ARBA00010945"/>
    </source>
</evidence>
<dbReference type="GO" id="GO:0003684">
    <property type="term" value="F:damaged DNA binding"/>
    <property type="evidence" value="ECO:0007669"/>
    <property type="project" value="InterPro"/>
</dbReference>
<dbReference type="NCBIfam" id="NF002677">
    <property type="entry name" value="PRK02406.1"/>
    <property type="match status" value="1"/>
</dbReference>
<dbReference type="PROSITE" id="PS50173">
    <property type="entry name" value="UMUC"/>
    <property type="match status" value="1"/>
</dbReference>
<dbReference type="EC" id="2.7.7.7" evidence="17"/>
<feature type="domain" description="UmuC" evidence="18">
    <location>
        <begin position="38"/>
        <end position="218"/>
    </location>
</feature>
<gene>
    <name evidence="17" type="primary">dinB</name>
    <name evidence="19" type="ORF">CLN94_08930</name>
</gene>
<keyword evidence="13 17" id="KW-0238">DNA-binding</keyword>
<evidence type="ECO:0000256" key="9">
    <source>
        <dbReference type="ARBA" id="ARBA00022723"/>
    </source>
</evidence>
<dbReference type="InterPro" id="IPR022880">
    <property type="entry name" value="DNApol_IV"/>
</dbReference>
<comment type="similarity">
    <text evidence="2 17">Belongs to the DNA polymerase type-Y family.</text>
</comment>
<dbReference type="Gene3D" id="1.10.150.20">
    <property type="entry name" value="5' to 3' exonuclease, C-terminal subdomain"/>
    <property type="match status" value="1"/>
</dbReference>
<evidence type="ECO:0000313" key="20">
    <source>
        <dbReference type="Proteomes" id="UP000243507"/>
    </source>
</evidence>
<dbReference type="Proteomes" id="UP000243507">
    <property type="component" value="Unassembled WGS sequence"/>
</dbReference>
<feature type="binding site" evidence="17">
    <location>
        <position position="42"/>
    </location>
    <ligand>
        <name>Mg(2+)</name>
        <dbReference type="ChEBI" id="CHEBI:18420"/>
    </ligand>
</feature>
<comment type="catalytic activity">
    <reaction evidence="16 17">
        <text>DNA(n) + a 2'-deoxyribonucleoside 5'-triphosphate = DNA(n+1) + diphosphate</text>
        <dbReference type="Rhea" id="RHEA:22508"/>
        <dbReference type="Rhea" id="RHEA-COMP:17339"/>
        <dbReference type="Rhea" id="RHEA-COMP:17340"/>
        <dbReference type="ChEBI" id="CHEBI:33019"/>
        <dbReference type="ChEBI" id="CHEBI:61560"/>
        <dbReference type="ChEBI" id="CHEBI:173112"/>
        <dbReference type="EC" id="2.7.7.7"/>
    </reaction>
</comment>
<dbReference type="InterPro" id="IPR050116">
    <property type="entry name" value="DNA_polymerase-Y"/>
</dbReference>
<keyword evidence="8 17" id="KW-0235">DNA replication</keyword>
<dbReference type="PANTHER" id="PTHR11076">
    <property type="entry name" value="DNA REPAIR POLYMERASE UMUC / TRANSFERASE FAMILY MEMBER"/>
    <property type="match status" value="1"/>
</dbReference>
<dbReference type="HAMAP" id="MF_01113">
    <property type="entry name" value="DNApol_IV"/>
    <property type="match status" value="1"/>
</dbReference>
<evidence type="ECO:0000256" key="13">
    <source>
        <dbReference type="ARBA" id="ARBA00023125"/>
    </source>
</evidence>
<dbReference type="InterPro" id="IPR043128">
    <property type="entry name" value="Rev_trsase/Diguanyl_cyclase"/>
</dbReference>
<evidence type="ECO:0000256" key="8">
    <source>
        <dbReference type="ARBA" id="ARBA00022705"/>
    </source>
</evidence>
<keyword evidence="14 17" id="KW-0234">DNA repair</keyword>
<dbReference type="AlphaFoldDB" id="A0A2A4CNX2"/>
<dbReference type="NCBIfam" id="NF002751">
    <property type="entry name" value="PRK02794.1"/>
    <property type="match status" value="1"/>
</dbReference>
<keyword evidence="10 17" id="KW-0227">DNA damage</keyword>
<comment type="caution">
    <text evidence="19">The sequence shown here is derived from an EMBL/GenBank/DDBJ whole genome shotgun (WGS) entry which is preliminary data.</text>
</comment>
<keyword evidence="9 17" id="KW-0479">Metal-binding</keyword>
<comment type="subunit">
    <text evidence="3 17">Monomer.</text>
</comment>
<reference evidence="19 20" key="1">
    <citation type="submission" date="2017-09" db="EMBL/GenBank/DDBJ databases">
        <title>A multilocus sequence analysis scheme for characterization of bacteria in the genus Thioclava.</title>
        <authorList>
            <person name="Liu Y."/>
            <person name="Shao Z."/>
        </authorList>
    </citation>
    <scope>NUCLEOTIDE SEQUENCE [LARGE SCALE GENOMIC DNA]</scope>
    <source>
        <strain evidence="19 20">CAU 1312</strain>
    </source>
</reference>
<evidence type="ECO:0000259" key="18">
    <source>
        <dbReference type="PROSITE" id="PS50173"/>
    </source>
</evidence>
<protein>
    <recommendedName>
        <fullName evidence="17">DNA polymerase IV</fullName>
        <shortName evidence="17">Pol IV</shortName>
        <ecNumber evidence="17">2.7.7.7</ecNumber>
    </recommendedName>
</protein>
<feature type="binding site" evidence="17">
    <location>
        <position position="135"/>
    </location>
    <ligand>
        <name>Mg(2+)</name>
        <dbReference type="ChEBI" id="CHEBI:18420"/>
    </ligand>
</feature>
<keyword evidence="7 17" id="KW-0548">Nucleotidyltransferase</keyword>
<keyword evidence="20" id="KW-1185">Reference proteome</keyword>
<dbReference type="GO" id="GO:0005829">
    <property type="term" value="C:cytosol"/>
    <property type="evidence" value="ECO:0007669"/>
    <property type="project" value="TreeGrafter"/>
</dbReference>
<evidence type="ECO:0000256" key="14">
    <source>
        <dbReference type="ARBA" id="ARBA00023204"/>
    </source>
</evidence>
<dbReference type="Gene3D" id="3.30.70.270">
    <property type="match status" value="1"/>
</dbReference>
<dbReference type="OrthoDB" id="9808813at2"/>
<dbReference type="RefSeq" id="WP_096433349.1">
    <property type="nucleotide sequence ID" value="NZ_NTJD01000006.1"/>
</dbReference>
<comment type="function">
    <text evidence="15 17">Poorly processive, error-prone DNA polymerase involved in untargeted mutagenesis. Copies undamaged DNA at stalled replication forks, which arise in vivo from mismatched or misaligned primer ends. These misaligned primers can be extended by PolIV. Exhibits no 3'-5' exonuclease (proofreading) activity. May be involved in translesional synthesis, in conjunction with the beta clamp from PolIII.</text>
</comment>
<dbReference type="SUPFAM" id="SSF56672">
    <property type="entry name" value="DNA/RNA polymerases"/>
    <property type="match status" value="1"/>
</dbReference>
<dbReference type="InterPro" id="IPR017961">
    <property type="entry name" value="DNA_pol_Y-fam_little_finger"/>
</dbReference>
<dbReference type="GO" id="GO:0003887">
    <property type="term" value="F:DNA-directed DNA polymerase activity"/>
    <property type="evidence" value="ECO:0007669"/>
    <property type="project" value="UniProtKB-UniRule"/>
</dbReference>
<evidence type="ECO:0000256" key="6">
    <source>
        <dbReference type="ARBA" id="ARBA00022679"/>
    </source>
</evidence>
<dbReference type="GO" id="GO:0006261">
    <property type="term" value="P:DNA-templated DNA replication"/>
    <property type="evidence" value="ECO:0007669"/>
    <property type="project" value="UniProtKB-UniRule"/>
</dbReference>
<dbReference type="InterPro" id="IPR001126">
    <property type="entry name" value="UmuC"/>
</dbReference>
<dbReference type="SUPFAM" id="SSF100879">
    <property type="entry name" value="Lesion bypass DNA polymerase (Y-family), little finger domain"/>
    <property type="match status" value="1"/>
</dbReference>
<keyword evidence="12 17" id="KW-0239">DNA-directed DNA polymerase</keyword>
<dbReference type="PANTHER" id="PTHR11076:SF33">
    <property type="entry name" value="DNA POLYMERASE KAPPA"/>
    <property type="match status" value="1"/>
</dbReference>
<feature type="site" description="Substrate discrimination" evidence="17">
    <location>
        <position position="47"/>
    </location>
</feature>
<evidence type="ECO:0000256" key="11">
    <source>
        <dbReference type="ARBA" id="ARBA00022842"/>
    </source>
</evidence>
<comment type="subcellular location">
    <subcellularLocation>
        <location evidence="1 17">Cytoplasm</location>
    </subcellularLocation>
</comment>
<dbReference type="Pfam" id="PF11799">
    <property type="entry name" value="IMS_C"/>
    <property type="match status" value="1"/>
</dbReference>
<keyword evidence="11 17" id="KW-0460">Magnesium</keyword>
<dbReference type="GO" id="GO:0000287">
    <property type="term" value="F:magnesium ion binding"/>
    <property type="evidence" value="ECO:0007669"/>
    <property type="project" value="UniProtKB-UniRule"/>
</dbReference>
<evidence type="ECO:0000313" key="19">
    <source>
        <dbReference type="EMBL" id="PCD76305.1"/>
    </source>
</evidence>
<dbReference type="FunFam" id="3.30.1490.100:FF:000004">
    <property type="entry name" value="DNA polymerase IV"/>
    <property type="match status" value="1"/>
</dbReference>
<comment type="cofactor">
    <cofactor evidence="17">
        <name>Mg(2+)</name>
        <dbReference type="ChEBI" id="CHEBI:18420"/>
    </cofactor>
    <text evidence="17">Binds 2 magnesium ions per subunit.</text>
</comment>
<dbReference type="GO" id="GO:0042276">
    <property type="term" value="P:error-prone translesion synthesis"/>
    <property type="evidence" value="ECO:0007669"/>
    <property type="project" value="TreeGrafter"/>
</dbReference>
<evidence type="ECO:0000256" key="1">
    <source>
        <dbReference type="ARBA" id="ARBA00004496"/>
    </source>
</evidence>
<dbReference type="Gene3D" id="3.40.1170.60">
    <property type="match status" value="1"/>
</dbReference>